<evidence type="ECO:0000313" key="1">
    <source>
        <dbReference type="EMBL" id="KAK8556161.1"/>
    </source>
</evidence>
<name>A0ABR2E9D3_9ROSI</name>
<reference evidence="1 2" key="1">
    <citation type="journal article" date="2024" name="G3 (Bethesda)">
        <title>Genome assembly of Hibiscus sabdariffa L. provides insights into metabolisms of medicinal natural products.</title>
        <authorList>
            <person name="Kim T."/>
        </authorList>
    </citation>
    <scope>NUCLEOTIDE SEQUENCE [LARGE SCALE GENOMIC DNA]</scope>
    <source>
        <strain evidence="1">TK-2024</strain>
        <tissue evidence="1">Old leaves</tissue>
    </source>
</reference>
<proteinExistence type="predicted"/>
<comment type="caution">
    <text evidence="1">The sequence shown here is derived from an EMBL/GenBank/DDBJ whole genome shotgun (WGS) entry which is preliminary data.</text>
</comment>
<keyword evidence="2" id="KW-1185">Reference proteome</keyword>
<dbReference type="Proteomes" id="UP001472677">
    <property type="component" value="Unassembled WGS sequence"/>
</dbReference>
<organism evidence="1 2">
    <name type="scientific">Hibiscus sabdariffa</name>
    <name type="common">roselle</name>
    <dbReference type="NCBI Taxonomy" id="183260"/>
    <lineage>
        <taxon>Eukaryota</taxon>
        <taxon>Viridiplantae</taxon>
        <taxon>Streptophyta</taxon>
        <taxon>Embryophyta</taxon>
        <taxon>Tracheophyta</taxon>
        <taxon>Spermatophyta</taxon>
        <taxon>Magnoliopsida</taxon>
        <taxon>eudicotyledons</taxon>
        <taxon>Gunneridae</taxon>
        <taxon>Pentapetalae</taxon>
        <taxon>rosids</taxon>
        <taxon>malvids</taxon>
        <taxon>Malvales</taxon>
        <taxon>Malvaceae</taxon>
        <taxon>Malvoideae</taxon>
        <taxon>Hibiscus</taxon>
    </lineage>
</organism>
<sequence>MRVGSSSSAALDCTSSSLFGVAGMGLSFSVRMRPVVLFTLRLFTRVGQVVVEGYFLCLLLPLLEYLHCQPQPMVLEVLCPFTLNITSDSGALRSTAPWGYTLCMVNGPLTRKESQS</sequence>
<gene>
    <name evidence="1" type="ORF">V6N12_002574</name>
</gene>
<dbReference type="EMBL" id="JBBPBM010000017">
    <property type="protein sequence ID" value="KAK8556161.1"/>
    <property type="molecule type" value="Genomic_DNA"/>
</dbReference>
<accession>A0ABR2E9D3</accession>
<evidence type="ECO:0000313" key="2">
    <source>
        <dbReference type="Proteomes" id="UP001472677"/>
    </source>
</evidence>
<protein>
    <submittedName>
        <fullName evidence="1">Uncharacterized protein</fullName>
    </submittedName>
</protein>